<dbReference type="EMBL" id="UYRV01018927">
    <property type="protein sequence ID" value="VDK65330.1"/>
    <property type="molecule type" value="Genomic_DNA"/>
</dbReference>
<evidence type="ECO:0000313" key="2">
    <source>
        <dbReference type="Proteomes" id="UP000271889"/>
    </source>
</evidence>
<dbReference type="PANTHER" id="PTHR10730:SF45">
    <property type="entry name" value="PROCOLLAGEN-LYSINE,2-OXOGLUTARATE 5-DIOXYGENASE"/>
    <property type="match status" value="1"/>
</dbReference>
<dbReference type="Proteomes" id="UP000271889">
    <property type="component" value="Unassembled WGS sequence"/>
</dbReference>
<dbReference type="OrthoDB" id="69177at2759"/>
<dbReference type="AlphaFoldDB" id="A0A3P6SC32"/>
<evidence type="ECO:0008006" key="3">
    <source>
        <dbReference type="Google" id="ProtNLM"/>
    </source>
</evidence>
<accession>A0A3P6SC32</accession>
<evidence type="ECO:0000313" key="1">
    <source>
        <dbReference type="EMBL" id="VDK65330.1"/>
    </source>
</evidence>
<sequence length="135" mass="15599">MNTSPFILKIYLQSKETSDFPLVAVSIFIAKPIPFVEEMLEAFAKLDYPKKKIVLYIFNSQPFVMNFLSKHGDEYYSKKIVNGVTEIGDREARQEALTFASRFDTDFLFMLDGDVMFTNEKTIQILIEASVNYEL</sequence>
<protein>
    <recommendedName>
        <fullName evidence="3">Glycosyltransferase 2-like domain-containing protein</fullName>
    </recommendedName>
</protein>
<dbReference type="InterPro" id="IPR029044">
    <property type="entry name" value="Nucleotide-diphossugar_trans"/>
</dbReference>
<organism evidence="1 2">
    <name type="scientific">Cylicostephanus goldi</name>
    <name type="common">Nematode worm</name>
    <dbReference type="NCBI Taxonomy" id="71465"/>
    <lineage>
        <taxon>Eukaryota</taxon>
        <taxon>Metazoa</taxon>
        <taxon>Ecdysozoa</taxon>
        <taxon>Nematoda</taxon>
        <taxon>Chromadorea</taxon>
        <taxon>Rhabditida</taxon>
        <taxon>Rhabditina</taxon>
        <taxon>Rhabditomorpha</taxon>
        <taxon>Strongyloidea</taxon>
        <taxon>Strongylidae</taxon>
        <taxon>Cylicostephanus</taxon>
    </lineage>
</organism>
<dbReference type="PANTHER" id="PTHR10730">
    <property type="entry name" value="PROCOLLAGEN-LYSINE,2-OXOGLUTARATE 5-DIOXYGENASE/GLYCOSYLTRANSFERASE 25 FAMILY MEMBER"/>
    <property type="match status" value="1"/>
</dbReference>
<dbReference type="GO" id="GO:0008475">
    <property type="term" value="F:procollagen-lysine 5-dioxygenase activity"/>
    <property type="evidence" value="ECO:0007669"/>
    <property type="project" value="TreeGrafter"/>
</dbReference>
<dbReference type="InterPro" id="IPR050757">
    <property type="entry name" value="Collagen_mod_GT25"/>
</dbReference>
<dbReference type="GO" id="GO:0005783">
    <property type="term" value="C:endoplasmic reticulum"/>
    <property type="evidence" value="ECO:0007669"/>
    <property type="project" value="TreeGrafter"/>
</dbReference>
<gene>
    <name evidence="1" type="ORF">CGOC_LOCUS6009</name>
</gene>
<dbReference type="SUPFAM" id="SSF53448">
    <property type="entry name" value="Nucleotide-diphospho-sugar transferases"/>
    <property type="match status" value="1"/>
</dbReference>
<name>A0A3P6SC32_CYLGO</name>
<keyword evidence="2" id="KW-1185">Reference proteome</keyword>
<reference evidence="1 2" key="1">
    <citation type="submission" date="2018-11" db="EMBL/GenBank/DDBJ databases">
        <authorList>
            <consortium name="Pathogen Informatics"/>
        </authorList>
    </citation>
    <scope>NUCLEOTIDE SEQUENCE [LARGE SCALE GENOMIC DNA]</scope>
</reference>
<proteinExistence type="predicted"/>